<reference evidence="1 2" key="1">
    <citation type="submission" date="2015-01" db="EMBL/GenBank/DDBJ databases">
        <title>Draft genome of the acidophilic iron oxidizer Acidithrix ferrooxidans strain Py-F3.</title>
        <authorList>
            <person name="Poehlein A."/>
            <person name="Eisen S."/>
            <person name="Schloemann M."/>
            <person name="Johnson B.D."/>
            <person name="Daniel R."/>
            <person name="Muehling M."/>
        </authorList>
    </citation>
    <scope>NUCLEOTIDE SEQUENCE [LARGE SCALE GENOMIC DNA]</scope>
    <source>
        <strain evidence="1 2">Py-F3</strain>
    </source>
</reference>
<dbReference type="AlphaFoldDB" id="A0A0D8HEM6"/>
<name>A0A0D8HEM6_9ACTN</name>
<evidence type="ECO:0000313" key="2">
    <source>
        <dbReference type="Proteomes" id="UP000032360"/>
    </source>
</evidence>
<organism evidence="1 2">
    <name type="scientific">Acidithrix ferrooxidans</name>
    <dbReference type="NCBI Taxonomy" id="1280514"/>
    <lineage>
        <taxon>Bacteria</taxon>
        <taxon>Bacillati</taxon>
        <taxon>Actinomycetota</taxon>
        <taxon>Acidimicrobiia</taxon>
        <taxon>Acidimicrobiales</taxon>
        <taxon>Acidimicrobiaceae</taxon>
        <taxon>Acidithrix</taxon>
    </lineage>
</organism>
<comment type="caution">
    <text evidence="1">The sequence shown here is derived from an EMBL/GenBank/DDBJ whole genome shotgun (WGS) entry which is preliminary data.</text>
</comment>
<dbReference type="EMBL" id="JXYS01000084">
    <property type="protein sequence ID" value="KJF16405.1"/>
    <property type="molecule type" value="Genomic_DNA"/>
</dbReference>
<dbReference type="Proteomes" id="UP000032360">
    <property type="component" value="Unassembled WGS sequence"/>
</dbReference>
<sequence length="36" mass="4362">MSSRLLRLDAALFSLEFPLQRPGWRDFSELEIYKEF</sequence>
<gene>
    <name evidence="1" type="ORF">AXFE_27490</name>
</gene>
<evidence type="ECO:0000313" key="1">
    <source>
        <dbReference type="EMBL" id="KJF16405.1"/>
    </source>
</evidence>
<keyword evidence="2" id="KW-1185">Reference proteome</keyword>
<protein>
    <submittedName>
        <fullName evidence="1">Uncharacterized protein</fullName>
    </submittedName>
</protein>
<proteinExistence type="predicted"/>
<accession>A0A0D8HEM6</accession>